<dbReference type="EC" id="6.2.-.-" evidence="8"/>
<dbReference type="PIRSF" id="PIRSF006256">
    <property type="entry name" value="CMPcnvr_hdrg_mat"/>
    <property type="match status" value="1"/>
</dbReference>
<dbReference type="RefSeq" id="WP_006335068.1">
    <property type="nucleotide sequence ID" value="NZ_BAHC01000135.1"/>
</dbReference>
<feature type="domain" description="Acylphosphatase-like" evidence="11">
    <location>
        <begin position="4"/>
        <end position="90"/>
    </location>
</feature>
<evidence type="ECO:0000256" key="5">
    <source>
        <dbReference type="ARBA" id="ARBA00022771"/>
    </source>
</evidence>
<dbReference type="Pfam" id="PF22521">
    <property type="entry name" value="HypF_C_2"/>
    <property type="match status" value="1"/>
</dbReference>
<gene>
    <name evidence="13" type="primary">hypF</name>
    <name evidence="13" type="ORF">GORHZ_135_00780</name>
</gene>
<feature type="domain" description="YrdC-like" evidence="12">
    <location>
        <begin position="204"/>
        <end position="415"/>
    </location>
</feature>
<dbReference type="Gene3D" id="3.30.420.40">
    <property type="match status" value="1"/>
</dbReference>
<dbReference type="Gene3D" id="3.30.420.360">
    <property type="match status" value="1"/>
</dbReference>
<proteinExistence type="inferred from homology"/>
<dbReference type="InterPro" id="IPR036046">
    <property type="entry name" value="Acylphosphatase-like_dom_sf"/>
</dbReference>
<evidence type="ECO:0000256" key="2">
    <source>
        <dbReference type="ARBA" id="ARBA00008097"/>
    </source>
</evidence>
<dbReference type="NCBIfam" id="TIGR00143">
    <property type="entry name" value="hypF"/>
    <property type="match status" value="1"/>
</dbReference>
<reference evidence="13 14" key="1">
    <citation type="submission" date="2012-08" db="EMBL/GenBank/DDBJ databases">
        <title>Whole genome shotgun sequence of Gordonia rhizosphera NBRC 16068.</title>
        <authorList>
            <person name="Takarada H."/>
            <person name="Isaki S."/>
            <person name="Hosoyama A."/>
            <person name="Tsuchikane K."/>
            <person name="Katsumata H."/>
            <person name="Baba S."/>
            <person name="Ohji S."/>
            <person name="Yamazaki S."/>
            <person name="Fujita N."/>
        </authorList>
    </citation>
    <scope>NUCLEOTIDE SEQUENCE [LARGE SCALE GENOMIC DNA]</scope>
    <source>
        <strain evidence="13 14">NBRC 16068</strain>
    </source>
</reference>
<dbReference type="GO" id="GO:0016874">
    <property type="term" value="F:ligase activity"/>
    <property type="evidence" value="ECO:0007669"/>
    <property type="project" value="UniProtKB-UniRule"/>
</dbReference>
<evidence type="ECO:0000313" key="13">
    <source>
        <dbReference type="EMBL" id="GAB91528.1"/>
    </source>
</evidence>
<accession>K6V5K1</accession>
<dbReference type="EMBL" id="BAHC01000135">
    <property type="protein sequence ID" value="GAB91528.1"/>
    <property type="molecule type" value="Genomic_DNA"/>
</dbReference>
<dbReference type="GO" id="GO:0008270">
    <property type="term" value="F:zinc ion binding"/>
    <property type="evidence" value="ECO:0007669"/>
    <property type="project" value="UniProtKB-KW"/>
</dbReference>
<feature type="active site" evidence="9">
    <location>
        <position position="37"/>
    </location>
</feature>
<dbReference type="Proteomes" id="UP000008363">
    <property type="component" value="Unassembled WGS sequence"/>
</dbReference>
<comment type="pathway">
    <text evidence="1">Protein modification; [NiFe] hydrogenase maturation.</text>
</comment>
<dbReference type="SUPFAM" id="SSF55821">
    <property type="entry name" value="YrdC/RibB"/>
    <property type="match status" value="1"/>
</dbReference>
<dbReference type="InterPro" id="IPR006070">
    <property type="entry name" value="Sua5-like_dom"/>
</dbReference>
<evidence type="ECO:0000256" key="10">
    <source>
        <dbReference type="SAM" id="MobiDB-lite"/>
    </source>
</evidence>
<evidence type="ECO:0000256" key="7">
    <source>
        <dbReference type="ARBA" id="ARBA00048220"/>
    </source>
</evidence>
<keyword evidence="6" id="KW-0862">Zinc</keyword>
<dbReference type="Pfam" id="PF07503">
    <property type="entry name" value="zf-HYPF"/>
    <property type="match status" value="2"/>
</dbReference>
<dbReference type="InterPro" id="IPR017945">
    <property type="entry name" value="DHBP_synth_RibB-like_a/b_dom"/>
</dbReference>
<dbReference type="InterPro" id="IPR055128">
    <property type="entry name" value="HypF_C_2"/>
</dbReference>
<evidence type="ECO:0000256" key="6">
    <source>
        <dbReference type="ARBA" id="ARBA00022833"/>
    </source>
</evidence>
<keyword evidence="4" id="KW-0479">Metal-binding</keyword>
<dbReference type="Pfam" id="PF17788">
    <property type="entry name" value="HypF_C"/>
    <property type="match status" value="1"/>
</dbReference>
<dbReference type="GO" id="GO:0003998">
    <property type="term" value="F:acylphosphatase activity"/>
    <property type="evidence" value="ECO:0007669"/>
    <property type="project" value="UniProtKB-EC"/>
</dbReference>
<feature type="active site" evidence="9">
    <location>
        <position position="19"/>
    </location>
</feature>
<keyword evidence="14" id="KW-1185">Reference proteome</keyword>
<comment type="catalytic activity">
    <reaction evidence="9">
        <text>an acyl phosphate + H2O = a carboxylate + phosphate + H(+)</text>
        <dbReference type="Rhea" id="RHEA:14965"/>
        <dbReference type="ChEBI" id="CHEBI:15377"/>
        <dbReference type="ChEBI" id="CHEBI:15378"/>
        <dbReference type="ChEBI" id="CHEBI:29067"/>
        <dbReference type="ChEBI" id="CHEBI:43474"/>
        <dbReference type="ChEBI" id="CHEBI:59918"/>
        <dbReference type="EC" id="3.6.1.7"/>
    </reaction>
</comment>
<dbReference type="PROSITE" id="PS51160">
    <property type="entry name" value="ACYLPHOSPHATASE_3"/>
    <property type="match status" value="1"/>
</dbReference>
<dbReference type="PROSITE" id="PS00150">
    <property type="entry name" value="ACYLPHOSPHATASE_1"/>
    <property type="match status" value="1"/>
</dbReference>
<dbReference type="eggNOG" id="COG0068">
    <property type="taxonomic scope" value="Bacteria"/>
</dbReference>
<dbReference type="Gene3D" id="3.90.870.50">
    <property type="match status" value="1"/>
</dbReference>
<dbReference type="GO" id="GO:0051604">
    <property type="term" value="P:protein maturation"/>
    <property type="evidence" value="ECO:0007669"/>
    <property type="project" value="TreeGrafter"/>
</dbReference>
<comment type="similarity">
    <text evidence="2 8">Belongs to the carbamoyltransferase HypF family.</text>
</comment>
<dbReference type="InterPro" id="IPR001792">
    <property type="entry name" value="Acylphosphatase-like_dom"/>
</dbReference>
<dbReference type="AlphaFoldDB" id="K6V5K1"/>
<dbReference type="UniPathway" id="UPA00335"/>
<dbReference type="InterPro" id="IPR017968">
    <property type="entry name" value="Acylphosphatase_CS"/>
</dbReference>
<dbReference type="OrthoDB" id="9808093at2"/>
<dbReference type="PROSITE" id="PS51163">
    <property type="entry name" value="YRDC"/>
    <property type="match status" value="1"/>
</dbReference>
<name>K6V5K1_9ACTN</name>
<evidence type="ECO:0000313" key="14">
    <source>
        <dbReference type="Proteomes" id="UP000008363"/>
    </source>
</evidence>
<dbReference type="PANTHER" id="PTHR42959:SF1">
    <property type="entry name" value="CARBAMOYLTRANSFERASE HYPF"/>
    <property type="match status" value="1"/>
</dbReference>
<dbReference type="SUPFAM" id="SSF54975">
    <property type="entry name" value="Acylphosphatase/BLUF domain-like"/>
    <property type="match status" value="1"/>
</dbReference>
<evidence type="ECO:0000256" key="4">
    <source>
        <dbReference type="ARBA" id="ARBA00022723"/>
    </source>
</evidence>
<dbReference type="GO" id="GO:0016743">
    <property type="term" value="F:carboxyl- or carbamoyltransferase activity"/>
    <property type="evidence" value="ECO:0007669"/>
    <property type="project" value="UniProtKB-UniRule"/>
</dbReference>
<dbReference type="Pfam" id="PF00708">
    <property type="entry name" value="Acylphosphatase"/>
    <property type="match status" value="1"/>
</dbReference>
<comment type="caution">
    <text evidence="13">The sequence shown here is derived from an EMBL/GenBank/DDBJ whole genome shotgun (WGS) entry which is preliminary data.</text>
</comment>
<evidence type="ECO:0000256" key="3">
    <source>
        <dbReference type="ARBA" id="ARBA00022598"/>
    </source>
</evidence>
<dbReference type="Gene3D" id="3.30.110.120">
    <property type="match status" value="1"/>
</dbReference>
<protein>
    <recommendedName>
        <fullName evidence="8">Carbamoyltransferase</fullName>
        <ecNumber evidence="8">6.2.-.-</ecNumber>
    </recommendedName>
</protein>
<dbReference type="GO" id="GO:0003725">
    <property type="term" value="F:double-stranded RNA binding"/>
    <property type="evidence" value="ECO:0007669"/>
    <property type="project" value="InterPro"/>
</dbReference>
<evidence type="ECO:0000259" key="11">
    <source>
        <dbReference type="PROSITE" id="PS51160"/>
    </source>
</evidence>
<evidence type="ECO:0000256" key="9">
    <source>
        <dbReference type="PROSITE-ProRule" id="PRU00520"/>
    </source>
</evidence>
<feature type="compositionally biased region" description="Acidic residues" evidence="10">
    <location>
        <begin position="385"/>
        <end position="401"/>
    </location>
</feature>
<dbReference type="InterPro" id="IPR011125">
    <property type="entry name" value="Znf_HypF"/>
</dbReference>
<dbReference type="InterPro" id="IPR004421">
    <property type="entry name" value="Carbamoyltransferase_HypF"/>
</dbReference>
<dbReference type="PANTHER" id="PTHR42959">
    <property type="entry name" value="CARBAMOYLTRANSFERASE"/>
    <property type="match status" value="1"/>
</dbReference>
<dbReference type="InterPro" id="IPR051060">
    <property type="entry name" value="Carbamoyltrans_HypF-like"/>
</dbReference>
<evidence type="ECO:0000259" key="12">
    <source>
        <dbReference type="PROSITE" id="PS51163"/>
    </source>
</evidence>
<evidence type="ECO:0000256" key="8">
    <source>
        <dbReference type="PIRNR" id="PIRNR006256"/>
    </source>
</evidence>
<feature type="region of interest" description="Disordered" evidence="10">
    <location>
        <begin position="382"/>
        <end position="403"/>
    </location>
</feature>
<comment type="catalytic activity">
    <reaction evidence="7">
        <text>C-terminal L-cysteinyl-[HypE protein] + carbamoyl phosphate + ATP + H2O = C-terminal S-carboxamide-L-cysteinyl-[HypE protein] + AMP + phosphate + diphosphate + H(+)</text>
        <dbReference type="Rhea" id="RHEA:55636"/>
        <dbReference type="Rhea" id="RHEA-COMP:14247"/>
        <dbReference type="Rhea" id="RHEA-COMP:14392"/>
        <dbReference type="ChEBI" id="CHEBI:15377"/>
        <dbReference type="ChEBI" id="CHEBI:15378"/>
        <dbReference type="ChEBI" id="CHEBI:30616"/>
        <dbReference type="ChEBI" id="CHEBI:33019"/>
        <dbReference type="ChEBI" id="CHEBI:43474"/>
        <dbReference type="ChEBI" id="CHEBI:58228"/>
        <dbReference type="ChEBI" id="CHEBI:76913"/>
        <dbReference type="ChEBI" id="CHEBI:139126"/>
        <dbReference type="ChEBI" id="CHEBI:456215"/>
    </reaction>
</comment>
<dbReference type="InterPro" id="IPR041440">
    <property type="entry name" value="HypF_C"/>
</dbReference>
<evidence type="ECO:0000256" key="1">
    <source>
        <dbReference type="ARBA" id="ARBA00004711"/>
    </source>
</evidence>
<keyword evidence="9" id="KW-0378">Hydrolase</keyword>
<sequence length="804" mass="84049">MTVRMQVEVTGVVQGVGFRPAVARIAARRGLTGSVSNESGVVRCEFEGAADAVAAAIAEVGAGPTPLSRVDAVVTAELQCRNDSGFVIATSRAGGAARTIIPSDVATCPNCLAELHDPGNRRYGHPFITCTDCGPRYTVITDLPYDRDATTMAAFTMCEACRREYTDPTDRRYHAETIACPDCGPRLEFRGIAGRPVPGHMPGDDPITAAATALCAGKIVAIKGIGGYHLACRADLDEPVELLRSRKGRPDKPFAIMVGGLDEAARLVELDHAARQALAAPTAPVVIAPRNAGSRAAGSLAADAVAPRLADLGVMIAYTPIHHLLFDRLGPLPLVMTSANTSGSPILFRDSDIDDRLDGIADAVLTHDRRIVVPCEDSVVRVDGDTTDGDTTDGDTTDGDTADGAAIIPIRRSRGYAPMPVTGVASPVPLVATGGDLKTTFCLLGRDGHAHMSSHLGDMSDPRTQRSFTDALDHLQQMTAVTAAAIACDMHPRYATTAWAHRAAGGREVIEVQHHHAHAVSLLAEHGLLGTPAVVLTFDGTGYGTDGVVWGGEFLALGTDPSVFTRVAHLAEFALPGGENAVREPSRIALDLLWRSGIGGLDDLHPATTVGDLGLRIIAQQRAKGLGCPTTTSMGRLFDGVSALLGICAHVTYEGQAAIELEACARHGVPDSAALDRMAIDQEPTPGTLDHRHIIAHLSAGLRAGRGRADLAATFQQWVIDASVRVATDAAHTLGINTVGLTGGVFANTALRRGIGATLEQRGLWVLTHATVPPNDGGLALGQACVAAATLAARAERPTSRGEE</sequence>
<dbReference type="Pfam" id="PF01300">
    <property type="entry name" value="Sua5_yciO_yrdC"/>
    <property type="match status" value="1"/>
</dbReference>
<keyword evidence="3" id="KW-0436">Ligase</keyword>
<dbReference type="STRING" id="1108045.GORHZ_135_00780"/>
<organism evidence="13 14">
    <name type="scientific">Gordonia rhizosphera NBRC 16068</name>
    <dbReference type="NCBI Taxonomy" id="1108045"/>
    <lineage>
        <taxon>Bacteria</taxon>
        <taxon>Bacillati</taxon>
        <taxon>Actinomycetota</taxon>
        <taxon>Actinomycetes</taxon>
        <taxon>Mycobacteriales</taxon>
        <taxon>Gordoniaceae</taxon>
        <taxon>Gordonia</taxon>
    </lineage>
</organism>
<keyword evidence="5" id="KW-0863">Zinc-finger</keyword>